<comment type="subcellular location">
    <subcellularLocation>
        <location evidence="1">Cell membrane</location>
        <topology evidence="1">Multi-pass membrane protein</topology>
    </subcellularLocation>
</comment>
<organism evidence="9 10">
    <name type="scientific">Scopulibacillus daqui</name>
    <dbReference type="NCBI Taxonomy" id="1469162"/>
    <lineage>
        <taxon>Bacteria</taxon>
        <taxon>Bacillati</taxon>
        <taxon>Bacillota</taxon>
        <taxon>Bacilli</taxon>
        <taxon>Bacillales</taxon>
        <taxon>Sporolactobacillaceae</taxon>
        <taxon>Scopulibacillus</taxon>
    </lineage>
</organism>
<keyword evidence="10" id="KW-1185">Reference proteome</keyword>
<feature type="domain" description="Glycine transporter" evidence="8">
    <location>
        <begin position="92"/>
        <end position="160"/>
    </location>
</feature>
<evidence type="ECO:0000313" key="10">
    <source>
        <dbReference type="Proteomes" id="UP000808914"/>
    </source>
</evidence>
<proteinExistence type="inferred from homology"/>
<feature type="transmembrane region" description="Helical" evidence="7">
    <location>
        <begin position="63"/>
        <end position="84"/>
    </location>
</feature>
<keyword evidence="6 7" id="KW-0472">Membrane</keyword>
<feature type="domain" description="Glycine transporter" evidence="8">
    <location>
        <begin position="5"/>
        <end position="77"/>
    </location>
</feature>
<evidence type="ECO:0000256" key="7">
    <source>
        <dbReference type="SAM" id="Phobius"/>
    </source>
</evidence>
<evidence type="ECO:0000256" key="2">
    <source>
        <dbReference type="ARBA" id="ARBA00008193"/>
    </source>
</evidence>
<feature type="transmembrane region" description="Helical" evidence="7">
    <location>
        <begin position="6"/>
        <end position="23"/>
    </location>
</feature>
<keyword evidence="3" id="KW-1003">Cell membrane</keyword>
<feature type="transmembrane region" description="Helical" evidence="7">
    <location>
        <begin position="173"/>
        <end position="191"/>
    </location>
</feature>
<dbReference type="Pfam" id="PF03458">
    <property type="entry name" value="Gly_transporter"/>
    <property type="match status" value="2"/>
</dbReference>
<evidence type="ECO:0000256" key="4">
    <source>
        <dbReference type="ARBA" id="ARBA00022692"/>
    </source>
</evidence>
<evidence type="ECO:0000259" key="8">
    <source>
        <dbReference type="Pfam" id="PF03458"/>
    </source>
</evidence>
<accession>A0ABS2Q4D1</accession>
<protein>
    <submittedName>
        <fullName evidence="9">Membrane protein YeiH</fullName>
    </submittedName>
</protein>
<keyword evidence="4 7" id="KW-0812">Transmembrane</keyword>
<evidence type="ECO:0000256" key="1">
    <source>
        <dbReference type="ARBA" id="ARBA00004651"/>
    </source>
</evidence>
<feature type="transmembrane region" description="Helical" evidence="7">
    <location>
        <begin position="149"/>
        <end position="167"/>
    </location>
</feature>
<keyword evidence="5 7" id="KW-1133">Transmembrane helix</keyword>
<comment type="similarity">
    <text evidence="2">Belongs to the UPF0126 family.</text>
</comment>
<dbReference type="InterPro" id="IPR005115">
    <property type="entry name" value="Gly_transporter"/>
</dbReference>
<dbReference type="RefSeq" id="WP_205004577.1">
    <property type="nucleotide sequence ID" value="NZ_JAFBER010000027.1"/>
</dbReference>
<dbReference type="PANTHER" id="PTHR30506">
    <property type="entry name" value="INNER MEMBRANE PROTEIN"/>
    <property type="match status" value="1"/>
</dbReference>
<name>A0ABS2Q4D1_9BACL</name>
<gene>
    <name evidence="9" type="ORF">JOD45_002928</name>
</gene>
<feature type="transmembrane region" description="Helical" evidence="7">
    <location>
        <begin position="116"/>
        <end position="137"/>
    </location>
</feature>
<comment type="caution">
    <text evidence="9">The sequence shown here is derived from an EMBL/GenBank/DDBJ whole genome shotgun (WGS) entry which is preliminary data.</text>
</comment>
<evidence type="ECO:0000256" key="3">
    <source>
        <dbReference type="ARBA" id="ARBA00022475"/>
    </source>
</evidence>
<reference evidence="9 10" key="1">
    <citation type="submission" date="2021-01" db="EMBL/GenBank/DDBJ databases">
        <title>Genomic Encyclopedia of Type Strains, Phase IV (KMG-IV): sequencing the most valuable type-strain genomes for metagenomic binning, comparative biology and taxonomic classification.</title>
        <authorList>
            <person name="Goeker M."/>
        </authorList>
    </citation>
    <scope>NUCLEOTIDE SEQUENCE [LARGE SCALE GENOMIC DNA]</scope>
    <source>
        <strain evidence="9 10">DSM 28236</strain>
    </source>
</reference>
<dbReference type="PANTHER" id="PTHR30506:SF3">
    <property type="entry name" value="UPF0126 INNER MEMBRANE PROTEIN YADS-RELATED"/>
    <property type="match status" value="1"/>
</dbReference>
<evidence type="ECO:0000313" key="9">
    <source>
        <dbReference type="EMBL" id="MBM7646695.1"/>
    </source>
</evidence>
<evidence type="ECO:0000256" key="5">
    <source>
        <dbReference type="ARBA" id="ARBA00022989"/>
    </source>
</evidence>
<sequence length="206" mass="22545">MTWEILSIIGTIAFAASGAIIAMEEDYDVLGVAVLALVTAFGGGIIRNLLIGIPIQEIWTQGSLFKLAILTVIIIFIIPSKWIFYWEKPGTFFDAIGLSAFAVQGALAAVDANYSTAAVVVAAVLTGCGGGIIRDVLAGRKPLVFRTEIYAIWAALAGFILGMGWMQDIWGEYILTACITVLRLLSVRNHWQLPKRNYTKPRDFYR</sequence>
<dbReference type="EMBL" id="JAFBER010000027">
    <property type="protein sequence ID" value="MBM7646695.1"/>
    <property type="molecule type" value="Genomic_DNA"/>
</dbReference>
<dbReference type="Proteomes" id="UP000808914">
    <property type="component" value="Unassembled WGS sequence"/>
</dbReference>
<feature type="transmembrane region" description="Helical" evidence="7">
    <location>
        <begin position="30"/>
        <end position="51"/>
    </location>
</feature>
<evidence type="ECO:0000256" key="6">
    <source>
        <dbReference type="ARBA" id="ARBA00023136"/>
    </source>
</evidence>